<dbReference type="Gene3D" id="3.40.1190.10">
    <property type="entry name" value="Mur-like, catalytic domain"/>
    <property type="match status" value="1"/>
</dbReference>
<gene>
    <name evidence="6" type="ORF">QYG89_02635</name>
</gene>
<evidence type="ECO:0000313" key="6">
    <source>
        <dbReference type="EMBL" id="MFK2824595.1"/>
    </source>
</evidence>
<keyword evidence="7" id="KW-1185">Reference proteome</keyword>
<dbReference type="PANTHER" id="PTHR43024:SF1">
    <property type="entry name" value="UDP-N-ACETYLMURAMOYL-TRIPEPTIDE--D-ALANYL-D-ALANINE LIGASE"/>
    <property type="match status" value="1"/>
</dbReference>
<sequence>MDPLALKDILTAMEITPGEAHLGISISKVTHNKFAADHNTLYFRRSRKTFLDGEKLKGFKNFYIVTDASFSNMEKLKTEQIIMVDDVMEAFYKFTSYYRHLFDIPVIAVTGTCGKTTTKEMIKHILQKDLNVQSTISNKNAGYYNLRYLMGIDEETDVAVIETAVAAPGHMMETCKYFFPTIGIITMIDVDHTDRFHSFKDYIAEKEKLMKGLNNNGTLIINIDNPHISSMNFSKYRGEIVTFGKSKHADLNIDDIVFDEKKMHFKLNYKGKSYNGSVPGLGEHNVYNAIASIAAAIEVGINMKTAIKRLASFQHLDAHFQMIESRRQVTLIDDTWKSTPASLKSGLSSLKKISLPSQRTIAVLGRMSALGIYADEEYEKAGKLIKDLEIDILITKGTIAKDFGVAAIQAGVEKEKIYHFIEVEEMKTFFDTFLQPDDLLYFKTGGNGKDFDEIIQYLKKDTKQSRE</sequence>
<reference evidence="6 7" key="1">
    <citation type="submission" date="2023-07" db="EMBL/GenBank/DDBJ databases">
        <title>Bacillus lucianemedeirus sp. nov, a new species isolated from an immunobiological production facility.</title>
        <authorList>
            <person name="Costa L.V."/>
            <person name="Miranda R.V.S.L."/>
            <person name="Brandao M.L.L."/>
            <person name="Reis C.M.F."/>
            <person name="Frazao A.M."/>
            <person name="Cruz F.V."/>
            <person name="Baio P.V.P."/>
            <person name="Veras J.F.C."/>
            <person name="Ramos J.N."/>
            <person name="Vieira V."/>
        </authorList>
    </citation>
    <scope>NUCLEOTIDE SEQUENCE [LARGE SCALE GENOMIC DNA]</scope>
    <source>
        <strain evidence="6 7">B190/17</strain>
    </source>
</reference>
<dbReference type="Pfam" id="PF02875">
    <property type="entry name" value="Mur_ligase_C"/>
    <property type="match status" value="1"/>
</dbReference>
<keyword evidence="2" id="KW-0547">Nucleotide-binding</keyword>
<name>A0ABW8I543_9BACI</name>
<dbReference type="SUPFAM" id="SSF53623">
    <property type="entry name" value="MurD-like peptide ligases, catalytic domain"/>
    <property type="match status" value="1"/>
</dbReference>
<dbReference type="RefSeq" id="WP_404314255.1">
    <property type="nucleotide sequence ID" value="NZ_JAUIYO010000001.1"/>
</dbReference>
<dbReference type="InterPro" id="IPR051046">
    <property type="entry name" value="MurCDEF_CellWall_CoF430Synth"/>
</dbReference>
<evidence type="ECO:0000256" key="2">
    <source>
        <dbReference type="ARBA" id="ARBA00022741"/>
    </source>
</evidence>
<dbReference type="GO" id="GO:0016874">
    <property type="term" value="F:ligase activity"/>
    <property type="evidence" value="ECO:0007669"/>
    <property type="project" value="UniProtKB-KW"/>
</dbReference>
<keyword evidence="3" id="KW-0067">ATP-binding</keyword>
<dbReference type="InterPro" id="IPR004101">
    <property type="entry name" value="Mur_ligase_C"/>
</dbReference>
<keyword evidence="1 6" id="KW-0436">Ligase</keyword>
<dbReference type="InterPro" id="IPR036615">
    <property type="entry name" value="Mur_ligase_C_dom_sf"/>
</dbReference>
<dbReference type="InterPro" id="IPR013221">
    <property type="entry name" value="Mur_ligase_cen"/>
</dbReference>
<dbReference type="SUPFAM" id="SSF53244">
    <property type="entry name" value="MurD-like peptide ligases, peptide-binding domain"/>
    <property type="match status" value="1"/>
</dbReference>
<organism evidence="6 7">
    <name type="scientific">Bacillus lumedeiriae</name>
    <dbReference type="NCBI Taxonomy" id="3058829"/>
    <lineage>
        <taxon>Bacteria</taxon>
        <taxon>Bacillati</taxon>
        <taxon>Bacillota</taxon>
        <taxon>Bacilli</taxon>
        <taxon>Bacillales</taxon>
        <taxon>Bacillaceae</taxon>
        <taxon>Bacillus</taxon>
    </lineage>
</organism>
<dbReference type="InterPro" id="IPR036565">
    <property type="entry name" value="Mur-like_cat_sf"/>
</dbReference>
<dbReference type="Proteomes" id="UP001619911">
    <property type="component" value="Unassembled WGS sequence"/>
</dbReference>
<protein>
    <submittedName>
        <fullName evidence="6">Mur ligase family protein</fullName>
    </submittedName>
</protein>
<evidence type="ECO:0000259" key="5">
    <source>
        <dbReference type="Pfam" id="PF08245"/>
    </source>
</evidence>
<dbReference type="PANTHER" id="PTHR43024">
    <property type="entry name" value="UDP-N-ACETYLMURAMOYL-TRIPEPTIDE--D-ALANYL-D-ALANINE LIGASE"/>
    <property type="match status" value="1"/>
</dbReference>
<proteinExistence type="predicted"/>
<feature type="domain" description="Mur ligase C-terminal" evidence="4">
    <location>
        <begin position="320"/>
        <end position="442"/>
    </location>
</feature>
<comment type="caution">
    <text evidence="6">The sequence shown here is derived from an EMBL/GenBank/DDBJ whole genome shotgun (WGS) entry which is preliminary data.</text>
</comment>
<dbReference type="EMBL" id="JAUIYO010000001">
    <property type="protein sequence ID" value="MFK2824595.1"/>
    <property type="molecule type" value="Genomic_DNA"/>
</dbReference>
<evidence type="ECO:0000313" key="7">
    <source>
        <dbReference type="Proteomes" id="UP001619911"/>
    </source>
</evidence>
<accession>A0ABW8I543</accession>
<evidence type="ECO:0000256" key="3">
    <source>
        <dbReference type="ARBA" id="ARBA00022840"/>
    </source>
</evidence>
<dbReference type="Gene3D" id="3.90.190.20">
    <property type="entry name" value="Mur ligase, C-terminal domain"/>
    <property type="match status" value="1"/>
</dbReference>
<feature type="domain" description="Mur ligase central" evidence="5">
    <location>
        <begin position="109"/>
        <end position="296"/>
    </location>
</feature>
<evidence type="ECO:0000256" key="1">
    <source>
        <dbReference type="ARBA" id="ARBA00022598"/>
    </source>
</evidence>
<dbReference type="Pfam" id="PF08245">
    <property type="entry name" value="Mur_ligase_M"/>
    <property type="match status" value="1"/>
</dbReference>
<evidence type="ECO:0000259" key="4">
    <source>
        <dbReference type="Pfam" id="PF02875"/>
    </source>
</evidence>